<keyword evidence="2" id="KW-1185">Reference proteome</keyword>
<sequence>MTPTFPALRVVCTTAAALVLAMAILFPAGPAGADSPEPSPATTPGTDAPAEDCGLVCLPVLGGGRPEPTGDERPTQAPAEAPAQPGNPAAEAPAGPQQAAASPATAAQAAVSSETDATEDAAPEGAVTETAAAVTGSAAPAVASGAPDWNTPITRSATATRAAGITPAAGPGAGGPELLPIAAGTLLMGAGGAAFIWWGRTRLRAH</sequence>
<evidence type="ECO:0000313" key="1">
    <source>
        <dbReference type="EMBL" id="MET3771122.1"/>
    </source>
</evidence>
<dbReference type="Proteomes" id="UP001549207">
    <property type="component" value="Unassembled WGS sequence"/>
</dbReference>
<protein>
    <submittedName>
        <fullName evidence="1">Uncharacterized protein</fullName>
    </submittedName>
</protein>
<reference evidence="1" key="1">
    <citation type="submission" date="2024-06" db="EMBL/GenBank/DDBJ databases">
        <title>Genomic Encyclopedia of Type Strains, Phase IV (KMG-IV): sequencing the most valuable type-strain genomes for metagenomic binning, comparative biology and taxonomic classification.</title>
        <authorList>
            <person name="Goeker M."/>
        </authorList>
    </citation>
    <scope>NUCLEOTIDE SEQUENCE</scope>
    <source>
        <strain evidence="1">SJCon</strain>
    </source>
</reference>
<dbReference type="EMBL" id="JBEPNJ010000002">
    <property type="protein sequence ID" value="MET3771122.1"/>
    <property type="molecule type" value="Genomic_DNA"/>
</dbReference>
<proteinExistence type="predicted"/>
<name>A0ACC6TBM9_9MICC</name>
<gene>
    <name evidence="1" type="ORF">ABIC98_000753</name>
</gene>
<accession>A0ACC6TBM9</accession>
<organism evidence="1 2">
    <name type="scientific">Arthrobacter nitrophenolicus</name>
    <dbReference type="NCBI Taxonomy" id="683150"/>
    <lineage>
        <taxon>Bacteria</taxon>
        <taxon>Bacillati</taxon>
        <taxon>Actinomycetota</taxon>
        <taxon>Actinomycetes</taxon>
        <taxon>Micrococcales</taxon>
        <taxon>Micrococcaceae</taxon>
        <taxon>Arthrobacter</taxon>
    </lineage>
</organism>
<evidence type="ECO:0000313" key="2">
    <source>
        <dbReference type="Proteomes" id="UP001549207"/>
    </source>
</evidence>
<comment type="caution">
    <text evidence="1">The sequence shown here is derived from an EMBL/GenBank/DDBJ whole genome shotgun (WGS) entry which is preliminary data.</text>
</comment>